<feature type="transmembrane region" description="Helical" evidence="1">
    <location>
        <begin position="101"/>
        <end position="131"/>
    </location>
</feature>
<keyword evidence="1" id="KW-0472">Membrane</keyword>
<feature type="transmembrane region" description="Helical" evidence="1">
    <location>
        <begin position="73"/>
        <end position="95"/>
    </location>
</feature>
<evidence type="ECO:0000313" key="2">
    <source>
        <dbReference type="EMBL" id="MFC0309033.1"/>
    </source>
</evidence>
<sequence length="207" mass="23875">MKKVITVLFTIIFILYPLFIYVASHYIKLQWLIWGVLCVFIFRGVMLIASTVKIKTNNPEHSPNLSMQQQAATLKGIGIYSAFIGVALAIGALVFDSQQALLFYPVFINVLLFTVFFTSLFRPITMIEYFARLQKPALPVKAIRYTRKVTQVWCLFFVLNGSVAFYTALFADLSLWTLYNGVISYILMATLFVTEWLIRHFWLTKRV</sequence>
<evidence type="ECO:0008006" key="4">
    <source>
        <dbReference type="Google" id="ProtNLM"/>
    </source>
</evidence>
<feature type="transmembrane region" description="Helical" evidence="1">
    <location>
        <begin position="33"/>
        <end position="52"/>
    </location>
</feature>
<feature type="transmembrane region" description="Helical" evidence="1">
    <location>
        <begin position="7"/>
        <end position="27"/>
    </location>
</feature>
<keyword evidence="1" id="KW-0812">Transmembrane</keyword>
<proteinExistence type="predicted"/>
<feature type="transmembrane region" description="Helical" evidence="1">
    <location>
        <begin position="152"/>
        <end position="171"/>
    </location>
</feature>
<evidence type="ECO:0000313" key="3">
    <source>
        <dbReference type="Proteomes" id="UP001589767"/>
    </source>
</evidence>
<gene>
    <name evidence="2" type="ORF">ACFFHK_04845</name>
</gene>
<accession>A0ABV6H0A2</accession>
<keyword evidence="3" id="KW-1185">Reference proteome</keyword>
<protein>
    <recommendedName>
        <fullName evidence="4">DNA gyrase subunit B</fullName>
    </recommendedName>
</protein>
<comment type="caution">
    <text evidence="2">The sequence shown here is derived from an EMBL/GenBank/DDBJ whole genome shotgun (WGS) entry which is preliminary data.</text>
</comment>
<keyword evidence="1" id="KW-1133">Transmembrane helix</keyword>
<organism evidence="2 3">
    <name type="scientific">Gallibacterium trehalosifermentans</name>
    <dbReference type="NCBI Taxonomy" id="516935"/>
    <lineage>
        <taxon>Bacteria</taxon>
        <taxon>Pseudomonadati</taxon>
        <taxon>Pseudomonadota</taxon>
        <taxon>Gammaproteobacteria</taxon>
        <taxon>Pasteurellales</taxon>
        <taxon>Pasteurellaceae</taxon>
        <taxon>Gallibacterium</taxon>
    </lineage>
</organism>
<name>A0ABV6H0A2_9PAST</name>
<dbReference type="EMBL" id="JBHLWB010000004">
    <property type="protein sequence ID" value="MFC0309033.1"/>
    <property type="molecule type" value="Genomic_DNA"/>
</dbReference>
<reference evidence="2 3" key="1">
    <citation type="submission" date="2024-09" db="EMBL/GenBank/DDBJ databases">
        <authorList>
            <person name="Sun Q."/>
            <person name="Mori K."/>
        </authorList>
    </citation>
    <scope>NUCLEOTIDE SEQUENCE [LARGE SCALE GENOMIC DNA]</scope>
    <source>
        <strain evidence="2 3">CCM 7539</strain>
    </source>
</reference>
<evidence type="ECO:0000256" key="1">
    <source>
        <dbReference type="SAM" id="Phobius"/>
    </source>
</evidence>
<feature type="transmembrane region" description="Helical" evidence="1">
    <location>
        <begin position="177"/>
        <end position="198"/>
    </location>
</feature>
<dbReference type="Proteomes" id="UP001589767">
    <property type="component" value="Unassembled WGS sequence"/>
</dbReference>
<dbReference type="RefSeq" id="WP_382370104.1">
    <property type="nucleotide sequence ID" value="NZ_JBHLWB010000004.1"/>
</dbReference>